<reference evidence="11" key="1">
    <citation type="submission" date="2023-04" db="EMBL/GenBank/DDBJ databases">
        <authorList>
            <person name="Vijverberg K."/>
            <person name="Xiong W."/>
            <person name="Schranz E."/>
        </authorList>
    </citation>
    <scope>NUCLEOTIDE SEQUENCE</scope>
</reference>
<evidence type="ECO:0000256" key="4">
    <source>
        <dbReference type="ARBA" id="ARBA00022603"/>
    </source>
</evidence>
<dbReference type="PANTHER" id="PTHR12714">
    <property type="entry name" value="PROTEIN-S ISOPRENYLCYSTEINE O-METHYLTRANSFERASE"/>
    <property type="match status" value="1"/>
</dbReference>
<dbReference type="Gene3D" id="1.20.120.1630">
    <property type="match status" value="1"/>
</dbReference>
<keyword evidence="6 10" id="KW-0949">S-adenosyl-L-methionine</keyword>
<dbReference type="GO" id="GO:0005789">
    <property type="term" value="C:endoplasmic reticulum membrane"/>
    <property type="evidence" value="ECO:0007669"/>
    <property type="project" value="UniProtKB-SubCell"/>
</dbReference>
<dbReference type="PROSITE" id="PS51564">
    <property type="entry name" value="SAM_ICMT"/>
    <property type="match status" value="1"/>
</dbReference>
<keyword evidence="10" id="KW-0256">Endoplasmic reticulum</keyword>
<dbReference type="InterPro" id="IPR025770">
    <property type="entry name" value="PPMT_MeTrfase"/>
</dbReference>
<dbReference type="InterPro" id="IPR007269">
    <property type="entry name" value="ICMT_MeTrfase"/>
</dbReference>
<comment type="subcellular location">
    <subcellularLocation>
        <location evidence="10">Endoplasmic reticulum membrane</location>
        <topology evidence="10">Multi-pass membrane protein</topology>
    </subcellularLocation>
    <subcellularLocation>
        <location evidence="1">Membrane</location>
        <topology evidence="1">Multi-pass membrane protein</topology>
    </subcellularLocation>
</comment>
<keyword evidence="8" id="KW-1133">Transmembrane helix</keyword>
<evidence type="ECO:0000256" key="5">
    <source>
        <dbReference type="ARBA" id="ARBA00022679"/>
    </source>
</evidence>
<evidence type="ECO:0000256" key="3">
    <source>
        <dbReference type="ARBA" id="ARBA00012151"/>
    </source>
</evidence>
<keyword evidence="5" id="KW-0808">Transferase</keyword>
<dbReference type="AlphaFoldDB" id="A0AA35Z9D9"/>
<organism evidence="11 12">
    <name type="scientific">Lactuca saligna</name>
    <name type="common">Willowleaf lettuce</name>
    <dbReference type="NCBI Taxonomy" id="75948"/>
    <lineage>
        <taxon>Eukaryota</taxon>
        <taxon>Viridiplantae</taxon>
        <taxon>Streptophyta</taxon>
        <taxon>Embryophyta</taxon>
        <taxon>Tracheophyta</taxon>
        <taxon>Spermatophyta</taxon>
        <taxon>Magnoliopsida</taxon>
        <taxon>eudicotyledons</taxon>
        <taxon>Gunneridae</taxon>
        <taxon>Pentapetalae</taxon>
        <taxon>asterids</taxon>
        <taxon>campanulids</taxon>
        <taxon>Asterales</taxon>
        <taxon>Asteraceae</taxon>
        <taxon>Cichorioideae</taxon>
        <taxon>Cichorieae</taxon>
        <taxon>Lactucinae</taxon>
        <taxon>Lactuca</taxon>
    </lineage>
</organism>
<protein>
    <recommendedName>
        <fullName evidence="3 10">Protein-S-isoprenylcysteine O-methyltransferase</fullName>
        <ecNumber evidence="3 10">2.1.1.100</ecNumber>
    </recommendedName>
</protein>
<dbReference type="GO" id="GO:0004671">
    <property type="term" value="F:protein C-terminal S-isoprenylcysteine carboxyl O-methyltransferase activity"/>
    <property type="evidence" value="ECO:0007669"/>
    <property type="project" value="UniProtKB-EC"/>
</dbReference>
<evidence type="ECO:0000256" key="7">
    <source>
        <dbReference type="ARBA" id="ARBA00022692"/>
    </source>
</evidence>
<evidence type="ECO:0000256" key="1">
    <source>
        <dbReference type="ARBA" id="ARBA00004141"/>
    </source>
</evidence>
<dbReference type="Pfam" id="PF04140">
    <property type="entry name" value="ICMT"/>
    <property type="match status" value="1"/>
</dbReference>
<dbReference type="PANTHER" id="PTHR12714:SF23">
    <property type="entry name" value="PROTEIN-S-ISOPRENYLCYSTEINE O-METHYLTRANSFERASE"/>
    <property type="match status" value="1"/>
</dbReference>
<comment type="catalytic activity">
    <reaction evidence="10">
        <text>[protein]-C-terminal S-[(2E,6E)-farnesyl]-L-cysteine + S-adenosyl-L-methionine = [protein]-C-terminal S-[(2E,6E)-farnesyl]-L-cysteine methyl ester + S-adenosyl-L-homocysteine</text>
        <dbReference type="Rhea" id="RHEA:21672"/>
        <dbReference type="Rhea" id="RHEA-COMP:12125"/>
        <dbReference type="Rhea" id="RHEA-COMP:12126"/>
        <dbReference type="ChEBI" id="CHEBI:57856"/>
        <dbReference type="ChEBI" id="CHEBI:59789"/>
        <dbReference type="ChEBI" id="CHEBI:90510"/>
        <dbReference type="ChEBI" id="CHEBI:90511"/>
        <dbReference type="EC" id="2.1.1.100"/>
    </reaction>
</comment>
<keyword evidence="7" id="KW-0812">Transmembrane</keyword>
<comment type="cofactor">
    <cofactor evidence="10">
        <name>Zn(2+)</name>
        <dbReference type="ChEBI" id="CHEBI:29105"/>
    </cofactor>
    <text evidence="10">Divalent metal cations. Probably Zn(2+).</text>
</comment>
<evidence type="ECO:0000256" key="10">
    <source>
        <dbReference type="RuleBase" id="RU362022"/>
    </source>
</evidence>
<evidence type="ECO:0000256" key="9">
    <source>
        <dbReference type="ARBA" id="ARBA00023136"/>
    </source>
</evidence>
<keyword evidence="12" id="KW-1185">Reference proteome</keyword>
<evidence type="ECO:0000256" key="2">
    <source>
        <dbReference type="ARBA" id="ARBA00009140"/>
    </source>
</evidence>
<evidence type="ECO:0000313" key="11">
    <source>
        <dbReference type="EMBL" id="CAI9288064.1"/>
    </source>
</evidence>
<accession>A0AA35Z9D9</accession>
<sequence>MTEMLKDTSEKQLSQLLYAVFFFHASEYLLAIACHGKSKVTIESLLISKDYLLAMILSMLEYLLELHFFPSLKTNWSISNTGLMLVILGETIRKLAILTAGKAFSHIIQRYHEDDHKLITYGIYGVIRHPGYTGFLIWSVGTQIMLCNPVSTIAFAIILWDFFHNRIPYEEFFLKQFFGLEHDAYAQRVWSGIPFVK</sequence>
<dbReference type="GO" id="GO:0032259">
    <property type="term" value="P:methylation"/>
    <property type="evidence" value="ECO:0007669"/>
    <property type="project" value="UniProtKB-KW"/>
</dbReference>
<name>A0AA35Z9D9_LACSI</name>
<gene>
    <name evidence="11" type="ORF">LSALG_LOCUS27390</name>
</gene>
<dbReference type="EMBL" id="OX465081">
    <property type="protein sequence ID" value="CAI9288064.1"/>
    <property type="molecule type" value="Genomic_DNA"/>
</dbReference>
<keyword evidence="4 10" id="KW-0489">Methyltransferase</keyword>
<evidence type="ECO:0000313" key="12">
    <source>
        <dbReference type="Proteomes" id="UP001177003"/>
    </source>
</evidence>
<evidence type="ECO:0000256" key="8">
    <source>
        <dbReference type="ARBA" id="ARBA00022989"/>
    </source>
</evidence>
<proteinExistence type="inferred from homology"/>
<dbReference type="EC" id="2.1.1.100" evidence="3 10"/>
<evidence type="ECO:0000256" key="6">
    <source>
        <dbReference type="ARBA" id="ARBA00022691"/>
    </source>
</evidence>
<dbReference type="Proteomes" id="UP001177003">
    <property type="component" value="Chromosome 5"/>
</dbReference>
<keyword evidence="9" id="KW-0472">Membrane</keyword>
<comment type="similarity">
    <text evidence="2 10">Belongs to the class VI-like SAM-binding methyltransferase superfamily. Isoprenylcysteine carboxyl methyltransferase family.</text>
</comment>